<gene>
    <name evidence="4" type="ORF">JFL75_01650</name>
</gene>
<dbReference type="PANTHER" id="PTHR12280:SF20">
    <property type="entry name" value="4'-PHOSPHOPANTETHEINE PHOSPHATASE"/>
    <property type="match status" value="1"/>
</dbReference>
<dbReference type="SUPFAM" id="SSF53067">
    <property type="entry name" value="Actin-like ATPase domain"/>
    <property type="match status" value="1"/>
</dbReference>
<dbReference type="EMBL" id="CP067089">
    <property type="protein sequence ID" value="QQO09650.1"/>
    <property type="molecule type" value="Genomic_DNA"/>
</dbReference>
<dbReference type="GO" id="GO:0005829">
    <property type="term" value="C:cytosol"/>
    <property type="evidence" value="ECO:0007669"/>
    <property type="project" value="TreeGrafter"/>
</dbReference>
<evidence type="ECO:0000256" key="2">
    <source>
        <dbReference type="ARBA" id="ARBA00022840"/>
    </source>
</evidence>
<evidence type="ECO:0000313" key="4">
    <source>
        <dbReference type="EMBL" id="QQO09650.1"/>
    </source>
</evidence>
<dbReference type="CDD" id="cd24085">
    <property type="entry name" value="ASKHA_NBD_PanK-II_bac"/>
    <property type="match status" value="1"/>
</dbReference>
<organism evidence="4 5">
    <name type="scientific">Breznakiella homolactica</name>
    <dbReference type="NCBI Taxonomy" id="2798577"/>
    <lineage>
        <taxon>Bacteria</taxon>
        <taxon>Pseudomonadati</taxon>
        <taxon>Spirochaetota</taxon>
        <taxon>Spirochaetia</taxon>
        <taxon>Spirochaetales</taxon>
        <taxon>Breznakiellaceae</taxon>
        <taxon>Breznakiella</taxon>
    </lineage>
</organism>
<evidence type="ECO:0000256" key="1">
    <source>
        <dbReference type="ARBA" id="ARBA00022741"/>
    </source>
</evidence>
<dbReference type="Gene3D" id="3.30.420.40">
    <property type="match status" value="1"/>
</dbReference>
<evidence type="ECO:0000256" key="3">
    <source>
        <dbReference type="ARBA" id="ARBA00022993"/>
    </source>
</evidence>
<evidence type="ECO:0000313" key="5">
    <source>
        <dbReference type="Proteomes" id="UP000595917"/>
    </source>
</evidence>
<dbReference type="PANTHER" id="PTHR12280">
    <property type="entry name" value="PANTOTHENATE KINASE"/>
    <property type="match status" value="1"/>
</dbReference>
<proteinExistence type="predicted"/>
<dbReference type="RefSeq" id="WP_215626953.1">
    <property type="nucleotide sequence ID" value="NZ_CP067089.2"/>
</dbReference>
<keyword evidence="3" id="KW-0173">Coenzyme A biosynthesis</keyword>
<dbReference type="InterPro" id="IPR043129">
    <property type="entry name" value="ATPase_NBD"/>
</dbReference>
<accession>A0A7T8BB43</accession>
<dbReference type="GO" id="GO:0004594">
    <property type="term" value="F:pantothenate kinase activity"/>
    <property type="evidence" value="ECO:0007669"/>
    <property type="project" value="TreeGrafter"/>
</dbReference>
<keyword evidence="4" id="KW-0418">Kinase</keyword>
<dbReference type="GO" id="GO:0005524">
    <property type="term" value="F:ATP binding"/>
    <property type="evidence" value="ECO:0007669"/>
    <property type="project" value="UniProtKB-KW"/>
</dbReference>
<keyword evidence="4" id="KW-0808">Transferase</keyword>
<dbReference type="Proteomes" id="UP000595917">
    <property type="component" value="Chromosome"/>
</dbReference>
<keyword evidence="2" id="KW-0067">ATP-binding</keyword>
<dbReference type="KEGG" id="bhc:JFL75_01650"/>
<name>A0A7T8BB43_9SPIR</name>
<dbReference type="AlphaFoldDB" id="A0A7T8BB43"/>
<keyword evidence="1" id="KW-0547">Nucleotide-binding</keyword>
<dbReference type="Pfam" id="PF03630">
    <property type="entry name" value="Fumble"/>
    <property type="match status" value="1"/>
</dbReference>
<sequence>MIIGIDIGSTTTKAIALKGSDIAIKIKTKANDAVTSATGAFGKMIIENGMSMKDIEKIIITGAGSSKINNDIFGIPTSKIDELTAIGLGGMFLAKQDNIIIANIGTGTVIIEASKDRIAHFGGSGVGGGTIMGLSKKLLLTENFETIIELASSGDLSRVDLLIEDIMETDISFFNRKTTASNFGKMLDTAEREDIALGIHNMVYQVIGMLSVFAARNNDLSKVVITGNGSNNPIGKNILAGITRMYSVEFEYPANAEYTTAIGAALSNGLGRSGAG</sequence>
<reference evidence="4" key="1">
    <citation type="submission" date="2021-01" db="EMBL/GenBank/DDBJ databases">
        <title>Description of Breznakiella homolactica.</title>
        <authorList>
            <person name="Song Y."/>
            <person name="Brune A."/>
        </authorList>
    </citation>
    <scope>NUCLEOTIDE SEQUENCE</scope>
    <source>
        <strain evidence="4">RmG30</strain>
    </source>
</reference>
<dbReference type="InterPro" id="IPR004567">
    <property type="entry name" value="Type_II_PanK"/>
</dbReference>
<dbReference type="GO" id="GO:0015937">
    <property type="term" value="P:coenzyme A biosynthetic process"/>
    <property type="evidence" value="ECO:0007669"/>
    <property type="project" value="UniProtKB-KW"/>
</dbReference>
<protein>
    <submittedName>
        <fullName evidence="4">Pantothenate kinase</fullName>
    </submittedName>
</protein>
<keyword evidence="5" id="KW-1185">Reference proteome</keyword>